<proteinExistence type="predicted"/>
<reference evidence="2 3" key="1">
    <citation type="submission" date="2018-11" db="EMBL/GenBank/DDBJ databases">
        <title>Genome sequencing of Lautropia sp. KCOM 2505 (= ChDC F240).</title>
        <authorList>
            <person name="Kook J.-K."/>
            <person name="Park S.-N."/>
            <person name="Lim Y.K."/>
        </authorList>
    </citation>
    <scope>NUCLEOTIDE SEQUENCE [LARGE SCALE GENOMIC DNA]</scope>
    <source>
        <strain evidence="2 3">KCOM 2505</strain>
    </source>
</reference>
<accession>A0A3R8LRF4</accession>
<feature type="region of interest" description="Disordered" evidence="1">
    <location>
        <begin position="70"/>
        <end position="92"/>
    </location>
</feature>
<dbReference type="Pfam" id="PF14131">
    <property type="entry name" value="DUF4298"/>
    <property type="match status" value="1"/>
</dbReference>
<dbReference type="AlphaFoldDB" id="A0A3R8LRF4"/>
<organism evidence="2 3">
    <name type="scientific">Lautropia dentalis</name>
    <dbReference type="NCBI Taxonomy" id="2490857"/>
    <lineage>
        <taxon>Bacteria</taxon>
        <taxon>Pseudomonadati</taxon>
        <taxon>Pseudomonadota</taxon>
        <taxon>Betaproteobacteria</taxon>
        <taxon>Burkholderiales</taxon>
        <taxon>Burkholderiaceae</taxon>
        <taxon>Lautropia</taxon>
    </lineage>
</organism>
<dbReference type="Proteomes" id="UP000270261">
    <property type="component" value="Unassembled WGS sequence"/>
</dbReference>
<evidence type="ECO:0000313" key="2">
    <source>
        <dbReference type="EMBL" id="RRN44531.1"/>
    </source>
</evidence>
<gene>
    <name evidence="2" type="ORF">EHV23_14715</name>
</gene>
<evidence type="ECO:0000256" key="1">
    <source>
        <dbReference type="SAM" id="MobiDB-lite"/>
    </source>
</evidence>
<protein>
    <submittedName>
        <fullName evidence="2">DUF4298 domain-containing protein</fullName>
    </submittedName>
</protein>
<dbReference type="EMBL" id="RRUE01000002">
    <property type="protein sequence ID" value="RRN44531.1"/>
    <property type="molecule type" value="Genomic_DNA"/>
</dbReference>
<keyword evidence="3" id="KW-1185">Reference proteome</keyword>
<comment type="caution">
    <text evidence="2">The sequence shown here is derived from an EMBL/GenBank/DDBJ whole genome shotgun (WGS) entry which is preliminary data.</text>
</comment>
<feature type="region of interest" description="Disordered" evidence="1">
    <location>
        <begin position="33"/>
        <end position="53"/>
    </location>
</feature>
<dbReference type="InterPro" id="IPR025384">
    <property type="entry name" value="DUF4298"/>
</dbReference>
<sequence>MHRQLAILMALRDAALALKRLRTFAEGPLRRRMGSQHVSGQYTRAQPPHRAPEHQRKPLVLLPMIDRTAGDASVPAGDETRPEAGTGGDREAPMHMLPAAELDRIRQFEALYNEWAAMLPALEAAQQQWQQARTRLQALRAYYFDGDWRAHMEADEAGRIPADLPRGILTEDTLYNAFIAERELALEWVQLGAQALKE</sequence>
<name>A0A3R8LRF4_9BURK</name>
<feature type="compositionally biased region" description="Basic and acidic residues" evidence="1">
    <location>
        <begin position="78"/>
        <end position="92"/>
    </location>
</feature>
<evidence type="ECO:0000313" key="3">
    <source>
        <dbReference type="Proteomes" id="UP000270261"/>
    </source>
</evidence>